<dbReference type="Proteomes" id="UP000541185">
    <property type="component" value="Unassembled WGS sequence"/>
</dbReference>
<dbReference type="InterPro" id="IPR009061">
    <property type="entry name" value="DNA-bd_dom_put_sf"/>
</dbReference>
<dbReference type="EMBL" id="JABBFX010000002">
    <property type="protein sequence ID" value="NML45925.1"/>
    <property type="molecule type" value="Genomic_DNA"/>
</dbReference>
<evidence type="ECO:0000313" key="1">
    <source>
        <dbReference type="EMBL" id="NML45925.1"/>
    </source>
</evidence>
<proteinExistence type="predicted"/>
<organism evidence="1 2">
    <name type="scientific">Ramlibacter agri</name>
    <dbReference type="NCBI Taxonomy" id="2728837"/>
    <lineage>
        <taxon>Bacteria</taxon>
        <taxon>Pseudomonadati</taxon>
        <taxon>Pseudomonadota</taxon>
        <taxon>Betaproteobacteria</taxon>
        <taxon>Burkholderiales</taxon>
        <taxon>Comamonadaceae</taxon>
        <taxon>Ramlibacter</taxon>
    </lineage>
</organism>
<sequence>MTEHDELHSAYLSTKDLAARLKVTLGTLANWRVQRMGPSFIKPRGHVLYPVGSVMAWEQKHRTETEA</sequence>
<comment type="caution">
    <text evidence="1">The sequence shown here is derived from an EMBL/GenBank/DDBJ whole genome shotgun (WGS) entry which is preliminary data.</text>
</comment>
<protein>
    <submittedName>
        <fullName evidence="1">Helix-turn-helix domain-containing protein</fullName>
    </submittedName>
</protein>
<keyword evidence="2" id="KW-1185">Reference proteome</keyword>
<name>A0A848H553_9BURK</name>
<dbReference type="SUPFAM" id="SSF46955">
    <property type="entry name" value="Putative DNA-binding domain"/>
    <property type="match status" value="1"/>
</dbReference>
<gene>
    <name evidence="1" type="ORF">HHL11_19405</name>
</gene>
<reference evidence="1 2" key="1">
    <citation type="submission" date="2020-04" db="EMBL/GenBank/DDBJ databases">
        <title>Ramlibacter sp. G-1-2-2 isolated from soil.</title>
        <authorList>
            <person name="Dahal R.H."/>
        </authorList>
    </citation>
    <scope>NUCLEOTIDE SEQUENCE [LARGE SCALE GENOMIC DNA]</scope>
    <source>
        <strain evidence="1 2">G-1-2-2</strain>
    </source>
</reference>
<accession>A0A848H553</accession>
<dbReference type="AlphaFoldDB" id="A0A848H553"/>
<evidence type="ECO:0000313" key="2">
    <source>
        <dbReference type="Proteomes" id="UP000541185"/>
    </source>
</evidence>